<dbReference type="InterPro" id="IPR004840">
    <property type="entry name" value="Amino_acid_permease_CS"/>
</dbReference>
<keyword evidence="2" id="KW-0813">Transport</keyword>
<evidence type="ECO:0000313" key="10">
    <source>
        <dbReference type="EMBL" id="MDP9832599.1"/>
    </source>
</evidence>
<evidence type="ECO:0000256" key="7">
    <source>
        <dbReference type="ARBA" id="ARBA00023136"/>
    </source>
</evidence>
<feature type="transmembrane region" description="Helical" evidence="8">
    <location>
        <begin position="21"/>
        <end position="42"/>
    </location>
</feature>
<evidence type="ECO:0000256" key="5">
    <source>
        <dbReference type="ARBA" id="ARBA00022970"/>
    </source>
</evidence>
<dbReference type="PROSITE" id="PS00218">
    <property type="entry name" value="AMINO_ACID_PERMEASE_1"/>
    <property type="match status" value="1"/>
</dbReference>
<accession>A0ABT9PIR1</accession>
<dbReference type="PANTHER" id="PTHR43495">
    <property type="entry name" value="GABA PERMEASE"/>
    <property type="match status" value="1"/>
</dbReference>
<dbReference type="RefSeq" id="WP_270975313.1">
    <property type="nucleotide sequence ID" value="NZ_JAUSQL010000001.1"/>
</dbReference>
<evidence type="ECO:0000256" key="1">
    <source>
        <dbReference type="ARBA" id="ARBA00004651"/>
    </source>
</evidence>
<protein>
    <submittedName>
        <fullName evidence="10">D-serine/D-alanine/glycine transporter</fullName>
    </submittedName>
</protein>
<dbReference type="InterPro" id="IPR004841">
    <property type="entry name" value="AA-permease/SLC12A_dom"/>
</dbReference>
<evidence type="ECO:0000256" key="2">
    <source>
        <dbReference type="ARBA" id="ARBA00022448"/>
    </source>
</evidence>
<feature type="transmembrane region" description="Helical" evidence="8">
    <location>
        <begin position="201"/>
        <end position="225"/>
    </location>
</feature>
<evidence type="ECO:0000256" key="3">
    <source>
        <dbReference type="ARBA" id="ARBA00022475"/>
    </source>
</evidence>
<keyword evidence="3" id="KW-1003">Cell membrane</keyword>
<dbReference type="PANTHER" id="PTHR43495:SF2">
    <property type="entry name" value="D-SERINE_D-ALANINE_GLYCINE TRANSPORTER"/>
    <property type="match status" value="1"/>
</dbReference>
<keyword evidence="11" id="KW-1185">Reference proteome</keyword>
<feature type="transmembrane region" description="Helical" evidence="8">
    <location>
        <begin position="158"/>
        <end position="181"/>
    </location>
</feature>
<proteinExistence type="predicted"/>
<keyword evidence="6 8" id="KW-1133">Transmembrane helix</keyword>
<feature type="transmembrane region" description="Helical" evidence="8">
    <location>
        <begin position="408"/>
        <end position="429"/>
    </location>
</feature>
<comment type="subcellular location">
    <subcellularLocation>
        <location evidence="1">Cell membrane</location>
        <topology evidence="1">Multi-pass membrane protein</topology>
    </subcellularLocation>
</comment>
<dbReference type="EMBL" id="JAUSQL010000001">
    <property type="protein sequence ID" value="MDP9832599.1"/>
    <property type="molecule type" value="Genomic_DNA"/>
</dbReference>
<evidence type="ECO:0000256" key="8">
    <source>
        <dbReference type="SAM" id="Phobius"/>
    </source>
</evidence>
<gene>
    <name evidence="10" type="ORF">J2S45_001278</name>
</gene>
<keyword evidence="4 8" id="KW-0812">Transmembrane</keyword>
<dbReference type="PIRSF" id="PIRSF006060">
    <property type="entry name" value="AA_transporter"/>
    <property type="match status" value="1"/>
</dbReference>
<keyword evidence="7 8" id="KW-0472">Membrane</keyword>
<dbReference type="Proteomes" id="UP001230145">
    <property type="component" value="Unassembled WGS sequence"/>
</dbReference>
<feature type="transmembrane region" description="Helical" evidence="8">
    <location>
        <begin position="277"/>
        <end position="298"/>
    </location>
</feature>
<comment type="caution">
    <text evidence="10">The sequence shown here is derived from an EMBL/GenBank/DDBJ whole genome shotgun (WGS) entry which is preliminary data.</text>
</comment>
<sequence length="470" mass="51166">MPAEDHQEQETLHRGLSNRNIQLIALGGAIGTGLFMGSGSTIHSAGPSIILVYVILGLVLFLIMRAMGEILLHNLEYKSFQDFAHHLIGPWAGFVTGWTYWFLWVVIAIGDMIVITGYFDFWIKNITVSAFVTLALLALLVVINLLTVKLFGEVEFWFAIIKIAAILALIAVGVVMVASGFTGPTGEPASFAHLWDHGGFFPTGASGFLGAFSIAIYSFIGTELIGTTAAETKDPTRTIPRAINQVPFRIAVFYVGALAVIMAITPWDAINPATSPFVSVFAMVGLGAAASVMNFVVLTSAASSSNSGIFSSSRMMYGLAKSHQAPRLFGQLSVHRVPRRALLFIGLLILIYLPILFVGGSVLKGFELIAAVATTLILFIWALILVSYIRYRKNHRAEHDASEFKLHFAAVTPWLALAFIVFIGCVLVYFPTTRVPTLLTPVWLAILGVVWVVRKRILLRRGVSLDIING</sequence>
<dbReference type="Pfam" id="PF00324">
    <property type="entry name" value="AA_permease"/>
    <property type="match status" value="1"/>
</dbReference>
<feature type="transmembrane region" description="Helical" evidence="8">
    <location>
        <begin position="88"/>
        <end position="109"/>
    </location>
</feature>
<keyword evidence="5" id="KW-0029">Amino-acid transport</keyword>
<feature type="transmembrane region" description="Helical" evidence="8">
    <location>
        <begin position="246"/>
        <end position="265"/>
    </location>
</feature>
<feature type="transmembrane region" description="Helical" evidence="8">
    <location>
        <begin position="341"/>
        <end position="362"/>
    </location>
</feature>
<feature type="transmembrane region" description="Helical" evidence="8">
    <location>
        <begin position="48"/>
        <end position="67"/>
    </location>
</feature>
<name>A0ABT9PIR1_9ACTO</name>
<reference evidence="10 11" key="1">
    <citation type="submission" date="2023-07" db="EMBL/GenBank/DDBJ databases">
        <title>Sequencing the genomes of 1000 actinobacteria strains.</title>
        <authorList>
            <person name="Klenk H.-P."/>
        </authorList>
    </citation>
    <scope>NUCLEOTIDE SEQUENCE [LARGE SCALE GENOMIC DNA]</scope>
    <source>
        <strain evidence="10 11">DSM 19515</strain>
    </source>
</reference>
<evidence type="ECO:0000259" key="9">
    <source>
        <dbReference type="Pfam" id="PF00324"/>
    </source>
</evidence>
<feature type="transmembrane region" description="Helical" evidence="8">
    <location>
        <begin position="368"/>
        <end position="388"/>
    </location>
</feature>
<dbReference type="Gene3D" id="1.20.1740.10">
    <property type="entry name" value="Amino acid/polyamine transporter I"/>
    <property type="match status" value="1"/>
</dbReference>
<evidence type="ECO:0000256" key="6">
    <source>
        <dbReference type="ARBA" id="ARBA00022989"/>
    </source>
</evidence>
<evidence type="ECO:0000313" key="11">
    <source>
        <dbReference type="Proteomes" id="UP001230145"/>
    </source>
</evidence>
<feature type="transmembrane region" description="Helical" evidence="8">
    <location>
        <begin position="435"/>
        <end position="453"/>
    </location>
</feature>
<organism evidence="10 11">
    <name type="scientific">Trueperella abortisuis</name>
    <dbReference type="NCBI Taxonomy" id="445930"/>
    <lineage>
        <taxon>Bacteria</taxon>
        <taxon>Bacillati</taxon>
        <taxon>Actinomycetota</taxon>
        <taxon>Actinomycetes</taxon>
        <taxon>Actinomycetales</taxon>
        <taxon>Actinomycetaceae</taxon>
        <taxon>Trueperella</taxon>
    </lineage>
</organism>
<evidence type="ECO:0000256" key="4">
    <source>
        <dbReference type="ARBA" id="ARBA00022692"/>
    </source>
</evidence>
<feature type="transmembrane region" description="Helical" evidence="8">
    <location>
        <begin position="121"/>
        <end position="146"/>
    </location>
</feature>
<feature type="domain" description="Amino acid permease/ SLC12A" evidence="9">
    <location>
        <begin position="21"/>
        <end position="453"/>
    </location>
</feature>